<keyword evidence="2" id="KW-0378">Hydrolase</keyword>
<dbReference type="Proteomes" id="UP000756530">
    <property type="component" value="Unassembled WGS sequence"/>
</dbReference>
<dbReference type="InterPro" id="IPR000917">
    <property type="entry name" value="Sulfatase_N"/>
</dbReference>
<keyword evidence="1" id="KW-0479">Metal-binding</keyword>
<dbReference type="RefSeq" id="WP_218390475.1">
    <property type="nucleotide sequence ID" value="NZ_JAHUZE010000001.1"/>
</dbReference>
<dbReference type="Pfam" id="PF00884">
    <property type="entry name" value="Sulfatase"/>
    <property type="match status" value="1"/>
</dbReference>
<feature type="domain" description="Sulfatase N-terminal" evidence="3">
    <location>
        <begin position="5"/>
        <end position="414"/>
    </location>
</feature>
<evidence type="ECO:0000259" key="3">
    <source>
        <dbReference type="Pfam" id="PF00884"/>
    </source>
</evidence>
<organism evidence="4 5">
    <name type="scientific">Maritimibacter dapengensis</name>
    <dbReference type="NCBI Taxonomy" id="2836868"/>
    <lineage>
        <taxon>Bacteria</taxon>
        <taxon>Pseudomonadati</taxon>
        <taxon>Pseudomonadota</taxon>
        <taxon>Alphaproteobacteria</taxon>
        <taxon>Rhodobacterales</taxon>
        <taxon>Roseobacteraceae</taxon>
        <taxon>Maritimibacter</taxon>
    </lineage>
</organism>
<comment type="caution">
    <text evidence="4">The sequence shown here is derived from an EMBL/GenBank/DDBJ whole genome shotgun (WGS) entry which is preliminary data.</text>
</comment>
<keyword evidence="5" id="KW-1185">Reference proteome</keyword>
<dbReference type="PANTHER" id="PTHR45953:SF1">
    <property type="entry name" value="IDURONATE 2-SULFATASE"/>
    <property type="match status" value="1"/>
</dbReference>
<dbReference type="PANTHER" id="PTHR45953">
    <property type="entry name" value="IDURONATE 2-SULFATASE"/>
    <property type="match status" value="1"/>
</dbReference>
<proteinExistence type="predicted"/>
<evidence type="ECO:0000256" key="2">
    <source>
        <dbReference type="ARBA" id="ARBA00022801"/>
    </source>
</evidence>
<evidence type="ECO:0000313" key="4">
    <source>
        <dbReference type="EMBL" id="MBV7377597.1"/>
    </source>
</evidence>
<name>A0ABS6SZP4_9RHOB</name>
<protein>
    <submittedName>
        <fullName evidence="4">Sulfatase-like hydrolase/transferase</fullName>
    </submittedName>
</protein>
<accession>A0ABS6SZP4</accession>
<sequence>MAKRPNFVLFLTDQQRADHLSCYGNPVLKTPNIDRIAAKGTRFESCFVANPICMPNRASMMTGRMPSCHGVRANGIPLDLRARTFVEELRTAGYATALFGKAHFQNMTGREREFDPEGTTKDEDGKVKEAVRRGLFGDDYEQENTLLWRNDPNHHVDTPFYGFDHVRLATWHGDLCGGEYERWLTERCGDPDAIRGADNALPSNMAVPQAWRTSVPEDAYPSAFVGDTTLEYLDQRQADGDHRPFFLQVSFPDPHHPFTPPGKYWDMYDPDDIPLPDNFDQGSTALLEHMRRTRSEGTDNRNSQIPFAVSAREAKEAIALTYGMIAMIDDQVGRVLDRLEEQGLMDDTVLIFASDHGDMMGELGILLKGPLHYRGATRVPLIWSDPKAQKPDGQQCDGLASSIDIPATILDRAGLKPYYGMQGQSLLPMIDGDGAGRDAVLIEDDRERKYLGFDQPQRLRSIVTAQHRLTIYRPSNIVELYDLGADPGETTNIADDPAEAETRAMMMEALSNLMIDMQDKTPYMTGLA</sequence>
<gene>
    <name evidence="4" type="ORF">KJP28_01585</name>
</gene>
<reference evidence="4 5" key="1">
    <citation type="submission" date="2021-05" db="EMBL/GenBank/DDBJ databases">
        <title>Culturable bacteria isolated from Daya Bay.</title>
        <authorList>
            <person name="Zheng W."/>
            <person name="Yu S."/>
            <person name="Huang Y."/>
        </authorList>
    </citation>
    <scope>NUCLEOTIDE SEQUENCE [LARGE SCALE GENOMIC DNA]</scope>
    <source>
        <strain evidence="4 5">DP4N28-5</strain>
    </source>
</reference>
<evidence type="ECO:0000256" key="1">
    <source>
        <dbReference type="ARBA" id="ARBA00022723"/>
    </source>
</evidence>
<dbReference type="EMBL" id="JAHUZE010000001">
    <property type="protein sequence ID" value="MBV7377597.1"/>
    <property type="molecule type" value="Genomic_DNA"/>
</dbReference>
<evidence type="ECO:0000313" key="5">
    <source>
        <dbReference type="Proteomes" id="UP000756530"/>
    </source>
</evidence>